<sequence>MTDKNPGKSTNAQEAKKKREVAQAVSTYLESGTILLNKYQIERRIASGGFGQIYRVKFQKAENITLAAKVSRREVAHFRRMILEQMILTKLRGKKHVPMIIASGNYKEFMFIIMRMLGPDLARIRRKTEQKRFSVPTVLQFGIQAIEALKDVHDRGYLHRDVKPRNFCIGAENDRHRFYLIDYGMTRRFICEKSGVPRAPRRCAGFRGTARYVSVTVHDRKEQGPVDDFWSLLYVLIDLAEGSLPWRQQHEEATGNMKREIIIENLFM</sequence>
<name>A0A914EKP9_9BILA</name>
<dbReference type="Proteomes" id="UP000887540">
    <property type="component" value="Unplaced"/>
</dbReference>
<evidence type="ECO:0000256" key="1">
    <source>
        <dbReference type="ARBA" id="ARBA00012513"/>
    </source>
</evidence>
<evidence type="ECO:0000313" key="3">
    <source>
        <dbReference type="Proteomes" id="UP000887540"/>
    </source>
</evidence>
<organism evidence="3 4">
    <name type="scientific">Acrobeloides nanus</name>
    <dbReference type="NCBI Taxonomy" id="290746"/>
    <lineage>
        <taxon>Eukaryota</taxon>
        <taxon>Metazoa</taxon>
        <taxon>Ecdysozoa</taxon>
        <taxon>Nematoda</taxon>
        <taxon>Chromadorea</taxon>
        <taxon>Rhabditida</taxon>
        <taxon>Tylenchina</taxon>
        <taxon>Cephalobomorpha</taxon>
        <taxon>Cephaloboidea</taxon>
        <taxon>Cephalobidae</taxon>
        <taxon>Acrobeloides</taxon>
    </lineage>
</organism>
<protein>
    <recommendedName>
        <fullName evidence="1">non-specific serine/threonine protein kinase</fullName>
        <ecNumber evidence="1">2.7.11.1</ecNumber>
    </recommendedName>
</protein>
<evidence type="ECO:0000259" key="2">
    <source>
        <dbReference type="PROSITE" id="PS50011"/>
    </source>
</evidence>
<reference evidence="4" key="1">
    <citation type="submission" date="2022-11" db="UniProtKB">
        <authorList>
            <consortium name="WormBaseParasite"/>
        </authorList>
    </citation>
    <scope>IDENTIFICATION</scope>
</reference>
<feature type="domain" description="Protein kinase" evidence="2">
    <location>
        <begin position="39"/>
        <end position="268"/>
    </location>
</feature>
<accession>A0A914EKP9</accession>
<dbReference type="Pfam" id="PF00069">
    <property type="entry name" value="Pkinase"/>
    <property type="match status" value="1"/>
</dbReference>
<dbReference type="PROSITE" id="PS50011">
    <property type="entry name" value="PROTEIN_KINASE_DOM"/>
    <property type="match status" value="1"/>
</dbReference>
<evidence type="ECO:0000313" key="4">
    <source>
        <dbReference type="WBParaSite" id="ACRNAN_scaffold8622.g28382.t1"/>
    </source>
</evidence>
<dbReference type="WBParaSite" id="ACRNAN_scaffold8622.g28382.t1">
    <property type="protein sequence ID" value="ACRNAN_scaffold8622.g28382.t1"/>
    <property type="gene ID" value="ACRNAN_scaffold8622.g28382"/>
</dbReference>
<keyword evidence="3" id="KW-1185">Reference proteome</keyword>
<dbReference type="PANTHER" id="PTHR11909">
    <property type="entry name" value="CASEIN KINASE-RELATED"/>
    <property type="match status" value="1"/>
</dbReference>
<dbReference type="EC" id="2.7.11.1" evidence="1"/>
<dbReference type="GO" id="GO:0005524">
    <property type="term" value="F:ATP binding"/>
    <property type="evidence" value="ECO:0007669"/>
    <property type="project" value="InterPro"/>
</dbReference>
<dbReference type="PROSITE" id="PS00108">
    <property type="entry name" value="PROTEIN_KINASE_ST"/>
    <property type="match status" value="1"/>
</dbReference>
<dbReference type="AlphaFoldDB" id="A0A914EKP9"/>
<dbReference type="InterPro" id="IPR011009">
    <property type="entry name" value="Kinase-like_dom_sf"/>
</dbReference>
<dbReference type="SMART" id="SM00220">
    <property type="entry name" value="S_TKc"/>
    <property type="match status" value="1"/>
</dbReference>
<dbReference type="GO" id="GO:0004674">
    <property type="term" value="F:protein serine/threonine kinase activity"/>
    <property type="evidence" value="ECO:0007669"/>
    <property type="project" value="UniProtKB-EC"/>
</dbReference>
<dbReference type="Gene3D" id="1.10.510.10">
    <property type="entry name" value="Transferase(Phosphotransferase) domain 1"/>
    <property type="match status" value="1"/>
</dbReference>
<proteinExistence type="predicted"/>
<dbReference type="SUPFAM" id="SSF56112">
    <property type="entry name" value="Protein kinase-like (PK-like)"/>
    <property type="match status" value="1"/>
</dbReference>
<dbReference type="InterPro" id="IPR008271">
    <property type="entry name" value="Ser/Thr_kinase_AS"/>
</dbReference>
<dbReference type="InterPro" id="IPR050235">
    <property type="entry name" value="CK1_Ser-Thr_kinase"/>
</dbReference>
<dbReference type="InterPro" id="IPR000719">
    <property type="entry name" value="Prot_kinase_dom"/>
</dbReference>